<protein>
    <recommendedName>
        <fullName evidence="1">DNA/RNA-binding protein Alba-like domain-containing protein</fullName>
    </recommendedName>
</protein>
<accession>A0A8S1N850</accession>
<dbReference type="GO" id="GO:0003676">
    <property type="term" value="F:nucleic acid binding"/>
    <property type="evidence" value="ECO:0007669"/>
    <property type="project" value="InterPro"/>
</dbReference>
<keyword evidence="3" id="KW-1185">Reference proteome</keyword>
<dbReference type="OrthoDB" id="300701at2759"/>
<evidence type="ECO:0000313" key="3">
    <source>
        <dbReference type="Proteomes" id="UP000692954"/>
    </source>
</evidence>
<sequence>MEKREKFDIMIKTKASQDQIASYLVKAVLGLRDRENKSESVRLFGGGSAIPNVILVAEIIRARYKGLSSIVTLENMEKEINENGQVNKISIPAIRIKLTCKPTQEELNQAFILNQFLNQSNLLLNSSNLEVFSKGVLILQGF</sequence>
<gene>
    <name evidence="2" type="ORF">PSON_ATCC_30995.1.T0530141</name>
</gene>
<dbReference type="EMBL" id="CAJJDN010000053">
    <property type="protein sequence ID" value="CAD8088870.1"/>
    <property type="molecule type" value="Genomic_DNA"/>
</dbReference>
<dbReference type="Proteomes" id="UP000692954">
    <property type="component" value="Unassembled WGS sequence"/>
</dbReference>
<dbReference type="AlphaFoldDB" id="A0A8S1N850"/>
<name>A0A8S1N850_9CILI</name>
<reference evidence="2" key="1">
    <citation type="submission" date="2021-01" db="EMBL/GenBank/DDBJ databases">
        <authorList>
            <consortium name="Genoscope - CEA"/>
            <person name="William W."/>
        </authorList>
    </citation>
    <scope>NUCLEOTIDE SEQUENCE</scope>
</reference>
<evidence type="ECO:0000313" key="2">
    <source>
        <dbReference type="EMBL" id="CAD8088870.1"/>
    </source>
</evidence>
<proteinExistence type="predicted"/>
<evidence type="ECO:0000259" key="1">
    <source>
        <dbReference type="Pfam" id="PF01918"/>
    </source>
</evidence>
<dbReference type="InterPro" id="IPR002775">
    <property type="entry name" value="DNA/RNA-bd_Alba-like"/>
</dbReference>
<dbReference type="Pfam" id="PF01918">
    <property type="entry name" value="Alba"/>
    <property type="match status" value="1"/>
</dbReference>
<comment type="caution">
    <text evidence="2">The sequence shown here is derived from an EMBL/GenBank/DDBJ whole genome shotgun (WGS) entry which is preliminary data.</text>
</comment>
<feature type="domain" description="DNA/RNA-binding protein Alba-like" evidence="1">
    <location>
        <begin position="11"/>
        <end position="75"/>
    </location>
</feature>
<organism evidence="2 3">
    <name type="scientific">Paramecium sonneborni</name>
    <dbReference type="NCBI Taxonomy" id="65129"/>
    <lineage>
        <taxon>Eukaryota</taxon>
        <taxon>Sar</taxon>
        <taxon>Alveolata</taxon>
        <taxon>Ciliophora</taxon>
        <taxon>Intramacronucleata</taxon>
        <taxon>Oligohymenophorea</taxon>
        <taxon>Peniculida</taxon>
        <taxon>Parameciidae</taxon>
        <taxon>Paramecium</taxon>
    </lineage>
</organism>